<dbReference type="GO" id="GO:0005829">
    <property type="term" value="C:cytosol"/>
    <property type="evidence" value="ECO:0007669"/>
    <property type="project" value="TreeGrafter"/>
</dbReference>
<name>A0A1Q9DPX4_SYMMI</name>
<dbReference type="InterPro" id="IPR001623">
    <property type="entry name" value="DnaJ_domain"/>
</dbReference>
<feature type="compositionally biased region" description="Polar residues" evidence="11">
    <location>
        <begin position="1613"/>
        <end position="1622"/>
    </location>
</feature>
<dbReference type="PANTHER" id="PTHR11458">
    <property type="entry name" value="DELTA-AMINOLEVULINIC ACID DEHYDRATASE"/>
    <property type="match status" value="1"/>
</dbReference>
<keyword evidence="12" id="KW-0812">Transmembrane</keyword>
<keyword evidence="12" id="KW-1133">Transmembrane helix</keyword>
<dbReference type="EMBL" id="LSRX01000442">
    <property type="protein sequence ID" value="OLP97230.1"/>
    <property type="molecule type" value="Genomic_DNA"/>
</dbReference>
<keyword evidence="12" id="KW-0472">Membrane</keyword>
<dbReference type="Pfam" id="PF10507">
    <property type="entry name" value="TMEM65"/>
    <property type="match status" value="1"/>
</dbReference>
<comment type="subunit">
    <text evidence="9">Homooctamer.</text>
</comment>
<dbReference type="GO" id="GO:0004655">
    <property type="term" value="F:porphobilinogen synthase activity"/>
    <property type="evidence" value="ECO:0007669"/>
    <property type="project" value="UniProtKB-EC"/>
</dbReference>
<feature type="region of interest" description="Disordered" evidence="11">
    <location>
        <begin position="1368"/>
        <end position="1915"/>
    </location>
</feature>
<dbReference type="InterPro" id="IPR036869">
    <property type="entry name" value="J_dom_sf"/>
</dbReference>
<evidence type="ECO:0000256" key="11">
    <source>
        <dbReference type="SAM" id="MobiDB-lite"/>
    </source>
</evidence>
<dbReference type="CDD" id="cd06257">
    <property type="entry name" value="DnaJ"/>
    <property type="match status" value="1"/>
</dbReference>
<comment type="function">
    <text evidence="6">Catalyzes an early step in the biosynthesis of tetrapyrroles. Binds two molecules of 5-aminolevulinate per subunit, each at a distinct site, and catalyzes their condensation to form porphobilinogen.</text>
</comment>
<keyword evidence="4 9" id="KW-0456">Lyase</keyword>
<feature type="compositionally biased region" description="Basic and acidic residues" evidence="11">
    <location>
        <begin position="718"/>
        <end position="727"/>
    </location>
</feature>
<feature type="region of interest" description="Disordered" evidence="11">
    <location>
        <begin position="1"/>
        <end position="41"/>
    </location>
</feature>
<dbReference type="InterPro" id="IPR036770">
    <property type="entry name" value="Ankyrin_rpt-contain_sf"/>
</dbReference>
<protein>
    <recommendedName>
        <fullName evidence="9">Delta-aminolevulinic acid dehydratase</fullName>
        <ecNumber evidence="9">4.2.1.24</ecNumber>
    </recommendedName>
</protein>
<feature type="compositionally biased region" description="Basic and acidic residues" evidence="11">
    <location>
        <begin position="1711"/>
        <end position="1747"/>
    </location>
</feature>
<dbReference type="PROSITE" id="PS50088">
    <property type="entry name" value="ANK_REPEAT"/>
    <property type="match status" value="3"/>
</dbReference>
<evidence type="ECO:0000256" key="1">
    <source>
        <dbReference type="ARBA" id="ARBA00004694"/>
    </source>
</evidence>
<dbReference type="SUPFAM" id="SSF55781">
    <property type="entry name" value="GAF domain-like"/>
    <property type="match status" value="1"/>
</dbReference>
<evidence type="ECO:0000256" key="5">
    <source>
        <dbReference type="ARBA" id="ARBA00023244"/>
    </source>
</evidence>
<feature type="repeat" description="ANK" evidence="8">
    <location>
        <begin position="1173"/>
        <end position="1196"/>
    </location>
</feature>
<evidence type="ECO:0000313" key="14">
    <source>
        <dbReference type="EMBL" id="OLP97230.1"/>
    </source>
</evidence>
<feature type="repeat" description="ANK" evidence="8">
    <location>
        <begin position="1243"/>
        <end position="1268"/>
    </location>
</feature>
<dbReference type="InterPro" id="IPR030656">
    <property type="entry name" value="ALAD_AS"/>
</dbReference>
<dbReference type="PROSITE" id="PS50297">
    <property type="entry name" value="ANK_REP_REGION"/>
    <property type="match status" value="3"/>
</dbReference>
<feature type="compositionally biased region" description="Basic residues" evidence="11">
    <location>
        <begin position="1890"/>
        <end position="1899"/>
    </location>
</feature>
<feature type="compositionally biased region" description="Basic and acidic residues" evidence="11">
    <location>
        <begin position="672"/>
        <end position="681"/>
    </location>
</feature>
<proteinExistence type="inferred from homology"/>
<dbReference type="InterPro" id="IPR029016">
    <property type="entry name" value="GAF-like_dom_sf"/>
</dbReference>
<feature type="compositionally biased region" description="Basic and acidic residues" evidence="11">
    <location>
        <begin position="1792"/>
        <end position="1804"/>
    </location>
</feature>
<feature type="compositionally biased region" description="Basic residues" evidence="11">
    <location>
        <begin position="738"/>
        <end position="750"/>
    </location>
</feature>
<comment type="caution">
    <text evidence="14">The sequence shown here is derived from an EMBL/GenBank/DDBJ whole genome shotgun (WGS) entry which is preliminary data.</text>
</comment>
<evidence type="ECO:0000256" key="4">
    <source>
        <dbReference type="ARBA" id="ARBA00023239"/>
    </source>
</evidence>
<feature type="region of interest" description="Disordered" evidence="11">
    <location>
        <begin position="650"/>
        <end position="689"/>
    </location>
</feature>
<dbReference type="GO" id="GO:0008270">
    <property type="term" value="F:zinc ion binding"/>
    <property type="evidence" value="ECO:0007669"/>
    <property type="project" value="TreeGrafter"/>
</dbReference>
<feature type="compositionally biased region" description="Basic and acidic residues" evidence="11">
    <location>
        <begin position="1754"/>
        <end position="1766"/>
    </location>
</feature>
<dbReference type="Proteomes" id="UP000186817">
    <property type="component" value="Unassembled WGS sequence"/>
</dbReference>
<dbReference type="EC" id="4.2.1.24" evidence="9"/>
<dbReference type="Pfam" id="PF00226">
    <property type="entry name" value="DnaJ"/>
    <property type="match status" value="1"/>
</dbReference>
<dbReference type="Pfam" id="PF12796">
    <property type="entry name" value="Ank_2"/>
    <property type="match status" value="2"/>
</dbReference>
<accession>A0A1Q9DPX4</accession>
<feature type="compositionally biased region" description="Basic and acidic residues" evidence="11">
    <location>
        <begin position="1651"/>
        <end position="1673"/>
    </location>
</feature>
<feature type="compositionally biased region" description="Low complexity" evidence="11">
    <location>
        <begin position="1441"/>
        <end position="1453"/>
    </location>
</feature>
<dbReference type="SMART" id="SM00271">
    <property type="entry name" value="DnaJ"/>
    <property type="match status" value="1"/>
</dbReference>
<dbReference type="Gene3D" id="1.25.40.20">
    <property type="entry name" value="Ankyrin repeat-containing domain"/>
    <property type="match status" value="2"/>
</dbReference>
<dbReference type="SMART" id="SM00065">
    <property type="entry name" value="GAF"/>
    <property type="match status" value="1"/>
</dbReference>
<evidence type="ECO:0000256" key="7">
    <source>
        <dbReference type="ARBA" id="ARBA00047651"/>
    </source>
</evidence>
<evidence type="ECO:0000256" key="3">
    <source>
        <dbReference type="ARBA" id="ARBA00023133"/>
    </source>
</evidence>
<evidence type="ECO:0000259" key="13">
    <source>
        <dbReference type="PROSITE" id="PS50076"/>
    </source>
</evidence>
<dbReference type="InterPro" id="IPR019537">
    <property type="entry name" value="TMEM65"/>
</dbReference>
<dbReference type="Pfam" id="PF00490">
    <property type="entry name" value="ALAD"/>
    <property type="match status" value="2"/>
</dbReference>
<dbReference type="Gene3D" id="1.10.287.110">
    <property type="entry name" value="DnaJ domain"/>
    <property type="match status" value="1"/>
</dbReference>
<comment type="catalytic activity">
    <reaction evidence="7 9">
        <text>2 5-aminolevulinate = porphobilinogen + 2 H2O + H(+)</text>
        <dbReference type="Rhea" id="RHEA:24064"/>
        <dbReference type="ChEBI" id="CHEBI:15377"/>
        <dbReference type="ChEBI" id="CHEBI:15378"/>
        <dbReference type="ChEBI" id="CHEBI:58126"/>
        <dbReference type="ChEBI" id="CHEBI:356416"/>
        <dbReference type="EC" id="4.2.1.24"/>
    </reaction>
</comment>
<feature type="compositionally biased region" description="Basic and acidic residues" evidence="11">
    <location>
        <begin position="1512"/>
        <end position="1530"/>
    </location>
</feature>
<dbReference type="SMART" id="SM00248">
    <property type="entry name" value="ANK"/>
    <property type="match status" value="4"/>
</dbReference>
<evidence type="ECO:0000256" key="9">
    <source>
        <dbReference type="RuleBase" id="RU000515"/>
    </source>
</evidence>
<dbReference type="Gene3D" id="3.30.450.40">
    <property type="match status" value="1"/>
</dbReference>
<evidence type="ECO:0000313" key="15">
    <source>
        <dbReference type="Proteomes" id="UP000186817"/>
    </source>
</evidence>
<gene>
    <name evidence="14" type="primary">HEMB</name>
    <name evidence="14" type="ORF">AK812_SmicGene20473</name>
</gene>
<organism evidence="14 15">
    <name type="scientific">Symbiodinium microadriaticum</name>
    <name type="common">Dinoflagellate</name>
    <name type="synonym">Zooxanthella microadriatica</name>
    <dbReference type="NCBI Taxonomy" id="2951"/>
    <lineage>
        <taxon>Eukaryota</taxon>
        <taxon>Sar</taxon>
        <taxon>Alveolata</taxon>
        <taxon>Dinophyceae</taxon>
        <taxon>Suessiales</taxon>
        <taxon>Symbiodiniaceae</taxon>
        <taxon>Symbiodinium</taxon>
    </lineage>
</organism>
<keyword evidence="5 9" id="KW-0627">Porphyrin biosynthesis</keyword>
<feature type="compositionally biased region" description="Basic and acidic residues" evidence="11">
    <location>
        <begin position="1553"/>
        <end position="1573"/>
    </location>
</feature>
<comment type="similarity">
    <text evidence="2 10">Belongs to the ALAD family.</text>
</comment>
<dbReference type="GO" id="GO:0006782">
    <property type="term" value="P:protoporphyrinogen IX biosynthetic process"/>
    <property type="evidence" value="ECO:0007669"/>
    <property type="project" value="UniProtKB-UniPathway"/>
</dbReference>
<feature type="compositionally biased region" description="Basic residues" evidence="11">
    <location>
        <begin position="1629"/>
        <end position="1642"/>
    </location>
</feature>
<dbReference type="PROSITE" id="PS00169">
    <property type="entry name" value="D_ALA_DEHYDRATASE"/>
    <property type="match status" value="1"/>
</dbReference>
<dbReference type="SUPFAM" id="SSF46565">
    <property type="entry name" value="Chaperone J-domain"/>
    <property type="match status" value="1"/>
</dbReference>
<feature type="compositionally biased region" description="Basic and acidic residues" evidence="11">
    <location>
        <begin position="1849"/>
        <end position="1876"/>
    </location>
</feature>
<dbReference type="PANTHER" id="PTHR11458:SF0">
    <property type="entry name" value="DELTA-AMINOLEVULINIC ACID DEHYDRATASE"/>
    <property type="match status" value="1"/>
</dbReference>
<dbReference type="SMART" id="SM01004">
    <property type="entry name" value="ALAD"/>
    <property type="match status" value="1"/>
</dbReference>
<dbReference type="UniPathway" id="UPA00251">
    <property type="reaction ID" value="UER00318"/>
</dbReference>
<sequence length="2150" mass="234065">MTQDDIQVASESESRAEESVEEASIEAEEAPIQKTSSAWQNHDDVEWTADDEDEWQKDTHRDYYEALGLTRSDGMSISASRVRAAYHRMVQKWHPDFQSIETSGSCDQENGPQRTQHEVLRRFWLITEAYLVLKDPERRRIYDECGFAHFKQSEACYQEPVFEQARRSAPKVALGSQTHLQLVVCRTSAAEMNALPRSVRTTAHKINYGIDLRISTISFLTPQRHGTRWPTGNVVGNFTGTVGSCGGPALLWWRALCPSQKGCFWMRNTQPDFHDYGPKNQEARPSVTNLRRHFIVCAVPMVGFGIMDNTIMIHAGEMIDEHLGMALGLSTMASAAAGQVISDFSGVCFGGTLEAAASKLGLRHPALSDKQRQMSVVKLLGTAGSAIGVLCGCLLGMLNLLFLDLRKVERQKKHAELQTICKTFAVDGPAHFEAERCTLYIRDSDDKYLWTFAKRWQLSDAQLSEFKSFTEEQDYSDGAIASALAELHFKASEIAHLVRKSKEVSSDEFRVYLEQQLERPTKIKLRAGGTKKYVVDAKKLLNTPVVYSDPRFAATHRNTGSGTRACSVLVCPILSKRSGEVLGVLEVINKMPKRLQKPVFTEMDEKLALMMCSHVASIVDTICDEDAYQVYEDFFNGTDPEARDFLLMNGGVADSGSESDDSMEGELAVEPGDSRAGRQAEADGPQLPPEMAKAVGEASSVDQFRTMLNGVLSTTLRRDSGEKECRPHTAQAKGLERQRRRSAKKARAPVKPRMQAWKCWRGARHIRQVCNKRREGGNRRPAAEKEPACQNSLPSCQMTAEVRPVASPGSQLFCFLGGAQEPETIVQCNKMTGDSRVVAVGAVAATVACTAFVGTAPSQGPGSARALRAGAAAAAVPARASSTSPTAVAAAAAFAGFALAARGRQQHGKAKTLRHFFGEAETETQVAEVTQVPVTQHPPGSRIPDGTPTPHPMAIRKRPRRNRRLPAQRNMFSETRLTAANFILPIFVHEGTEDIPISSMPDVSRVGVDTGLLREVEEAVKLGVKSVVIFPKTPDELKTQTAEECFNPAGLAQRAISNVKKAFPDVEATPRKREAALRACSKLACAQSLTDEHHVCSRLVRMKQAEMLLRLLSQASEGDCLHHLPQCTEKDINARTADGATALHYAASAGYADVCLELLESPLFMQVNDQDASGCTALHYAACKGHREVCRALLQHWRFSAQDTQDWNGWTALHVAAAHGQPTTCSTLLESPRFKVLTARDKNGMTALHVATARGRADVCSALSDHGAFAGIAAVDNFGRTVHAMRKEPTLKDRGVQTINVPKGVAKRTPSTKAKPQMEKWQSLAKWTSHLQKIQDEAPVVPTQSLEEEVVARLSQVAELETSLEGGSNVKDFAARGNEDTEAPHKLHSIDSRDSETHGAQAMAARPSSNAPSTGKAFGNLSVARAEPEEDDRQFAARSGDSSAADTHATHAAGQVSDERTLSASAAAGEATGHPTKVATPTTSEGNKPADGDLLESPKNKQDSATVSAEVALDHEAGTTKVNTEDRNGPQDEPEDRSDSAQRPGAGTVSHESWQEETKMVSDAEADLAKEEGNQVETYDNDERTVEKSNKVADENNTAADAPKPGDEMDGTPQATEEQGNGSAEGGRQKRNRQQRREKLKVRQLAGVDAEPPRTIRNKLKDVMKQEATDHQQPEAQTADGKAADAAEEASKSEEEQEARQAAETAALAQEDEKSREVARAEEERKIKEAAEAAARAEEERKAREAAEAAEAAARAEEERKAREAAEAAEAAARAEEERKAQEAAEAAEAAARAEEERKAREAAEAAEAAARAEEERKAREAAEAAEAAARAEEERKAREAAEAAEAAARAEDDRKTLAAEDEEAGRQADDHHSSNEDEDKVADATGGKEKKKKLKKPKQNQGDAEPKKKGKKKKKDIIVTVGQVTFAVVYTDVALDPYNSLGHDGIVRSDGVILNDETIAYLCKQAVSQAEAGADYVSPSDMMDGRIGAIRDALDEAGFTNVGIMAYSAKYASAFYGPFREALDSNPVIAEDWQVPKGKETYQQDPANYKEALLEAALDEEEGADILMVKPAMPYLDIIKGLHEQSNLPIAAYHVSGEYAMLKAAALNGWLDEKAVVLEALLSIRRAGATVILTYYAKQAARWLQEEDA</sequence>
<evidence type="ECO:0000256" key="8">
    <source>
        <dbReference type="PROSITE-ProRule" id="PRU00023"/>
    </source>
</evidence>
<keyword evidence="3" id="KW-0350">Heme biosynthesis</keyword>
<feature type="compositionally biased region" description="Basic and acidic residues" evidence="11">
    <location>
        <begin position="1811"/>
        <end position="1823"/>
    </location>
</feature>
<evidence type="ECO:0000256" key="6">
    <source>
        <dbReference type="ARBA" id="ARBA00025628"/>
    </source>
</evidence>
<keyword evidence="15" id="KW-1185">Reference proteome</keyword>
<feature type="transmembrane region" description="Helical" evidence="12">
    <location>
        <begin position="379"/>
        <end position="403"/>
    </location>
</feature>
<dbReference type="NCBIfam" id="NF006762">
    <property type="entry name" value="PRK09283.1"/>
    <property type="match status" value="1"/>
</dbReference>
<evidence type="ECO:0000256" key="10">
    <source>
        <dbReference type="RuleBase" id="RU004161"/>
    </source>
</evidence>
<dbReference type="InterPro" id="IPR002110">
    <property type="entry name" value="Ankyrin_rpt"/>
</dbReference>
<feature type="compositionally biased region" description="Acidic residues" evidence="11">
    <location>
        <begin position="19"/>
        <end position="29"/>
    </location>
</feature>
<reference evidence="14 15" key="1">
    <citation type="submission" date="2016-02" db="EMBL/GenBank/DDBJ databases">
        <title>Genome analysis of coral dinoflagellate symbionts highlights evolutionary adaptations to a symbiotic lifestyle.</title>
        <authorList>
            <person name="Aranda M."/>
            <person name="Li Y."/>
            <person name="Liew Y.J."/>
            <person name="Baumgarten S."/>
            <person name="Simakov O."/>
            <person name="Wilson M."/>
            <person name="Piel J."/>
            <person name="Ashoor H."/>
            <person name="Bougouffa S."/>
            <person name="Bajic V.B."/>
            <person name="Ryu T."/>
            <person name="Ravasi T."/>
            <person name="Bayer T."/>
            <person name="Micklem G."/>
            <person name="Kim H."/>
            <person name="Bhak J."/>
            <person name="Lajeunesse T.C."/>
            <person name="Voolstra C.R."/>
        </authorList>
    </citation>
    <scope>NUCLEOTIDE SEQUENCE [LARGE SCALE GENOMIC DNA]</scope>
    <source>
        <strain evidence="14 15">CCMP2467</strain>
    </source>
</reference>
<dbReference type="PROSITE" id="PS50076">
    <property type="entry name" value="DNAJ_2"/>
    <property type="match status" value="1"/>
</dbReference>
<feature type="region of interest" description="Disordered" evidence="11">
    <location>
        <begin position="718"/>
        <end position="751"/>
    </location>
</feature>
<feature type="compositionally biased region" description="Basic and acidic residues" evidence="11">
    <location>
        <begin position="1373"/>
        <end position="1397"/>
    </location>
</feature>
<feature type="compositionally biased region" description="Basic and acidic residues" evidence="11">
    <location>
        <begin position="1682"/>
        <end position="1701"/>
    </location>
</feature>
<dbReference type="SUPFAM" id="SSF51569">
    <property type="entry name" value="Aldolase"/>
    <property type="match status" value="2"/>
</dbReference>
<evidence type="ECO:0000256" key="2">
    <source>
        <dbReference type="ARBA" id="ARBA00008055"/>
    </source>
</evidence>
<feature type="compositionally biased region" description="Basic and acidic residues" evidence="11">
    <location>
        <begin position="1830"/>
        <end position="1842"/>
    </location>
</feature>
<keyword evidence="8" id="KW-0040">ANK repeat</keyword>
<dbReference type="InterPro" id="IPR001731">
    <property type="entry name" value="ALAD"/>
</dbReference>
<dbReference type="InterPro" id="IPR013785">
    <property type="entry name" value="Aldolase_TIM"/>
</dbReference>
<feature type="repeat" description="ANK" evidence="8">
    <location>
        <begin position="1138"/>
        <end position="1170"/>
    </location>
</feature>
<comment type="pathway">
    <text evidence="1">Porphyrin-containing compound metabolism; protoporphyrin-IX biosynthesis; coproporphyrinogen-III from 5-aminolevulinate: step 1/4.</text>
</comment>
<feature type="compositionally biased region" description="Basic and acidic residues" evidence="11">
    <location>
        <begin position="1581"/>
        <end position="1594"/>
    </location>
</feature>
<feature type="domain" description="J" evidence="13">
    <location>
        <begin position="62"/>
        <end position="146"/>
    </location>
</feature>
<dbReference type="Pfam" id="PF01590">
    <property type="entry name" value="GAF"/>
    <property type="match status" value="1"/>
</dbReference>
<dbReference type="SUPFAM" id="SSF48403">
    <property type="entry name" value="Ankyrin repeat"/>
    <property type="match status" value="1"/>
</dbReference>
<feature type="compositionally biased region" description="Basic and acidic residues" evidence="11">
    <location>
        <begin position="1773"/>
        <end position="1783"/>
    </location>
</feature>
<dbReference type="PRINTS" id="PR00144">
    <property type="entry name" value="DALDHYDRTASE"/>
</dbReference>
<evidence type="ECO:0000256" key="12">
    <source>
        <dbReference type="SAM" id="Phobius"/>
    </source>
</evidence>
<feature type="compositionally biased region" description="Basic and acidic residues" evidence="11">
    <location>
        <begin position="1488"/>
        <end position="1502"/>
    </location>
</feature>
<dbReference type="OrthoDB" id="436698at2759"/>
<dbReference type="Gene3D" id="3.20.20.70">
    <property type="entry name" value="Aldolase class I"/>
    <property type="match status" value="2"/>
</dbReference>
<dbReference type="InterPro" id="IPR003018">
    <property type="entry name" value="GAF"/>
</dbReference>
<feature type="region of interest" description="Disordered" evidence="11">
    <location>
        <begin position="935"/>
        <end position="955"/>
    </location>
</feature>